<dbReference type="RefSeq" id="WP_142941358.1">
    <property type="nucleotide sequence ID" value="NZ_VIKR01000002.1"/>
</dbReference>
<dbReference type="CDD" id="cd07812">
    <property type="entry name" value="SRPBCC"/>
    <property type="match status" value="1"/>
</dbReference>
<evidence type="ECO:0000313" key="1">
    <source>
        <dbReference type="EMBL" id="TQV74739.1"/>
    </source>
</evidence>
<dbReference type="Gene3D" id="3.30.530.20">
    <property type="match status" value="1"/>
</dbReference>
<dbReference type="OrthoDB" id="411301at2"/>
<proteinExistence type="predicted"/>
<dbReference type="Proteomes" id="UP000317839">
    <property type="component" value="Unassembled WGS sequence"/>
</dbReference>
<dbReference type="EMBL" id="VIKR01000002">
    <property type="protein sequence ID" value="TQV74739.1"/>
    <property type="molecule type" value="Genomic_DNA"/>
</dbReference>
<dbReference type="InterPro" id="IPR023393">
    <property type="entry name" value="START-like_dom_sf"/>
</dbReference>
<reference evidence="1 2" key="1">
    <citation type="submission" date="2019-06" db="EMBL/GenBank/DDBJ databases">
        <title>Draft genome of Aliikangiella marina GYP-15.</title>
        <authorList>
            <person name="Wang G."/>
        </authorList>
    </citation>
    <scope>NUCLEOTIDE SEQUENCE [LARGE SCALE GENOMIC DNA]</scope>
    <source>
        <strain evidence="1 2">GYP-15</strain>
    </source>
</reference>
<name>A0A545TC09_9GAMM</name>
<protein>
    <submittedName>
        <fullName evidence="1">SRPBCC family protein</fullName>
    </submittedName>
</protein>
<gene>
    <name evidence="1" type="ORF">FLL45_07190</name>
</gene>
<evidence type="ECO:0000313" key="2">
    <source>
        <dbReference type="Proteomes" id="UP000317839"/>
    </source>
</evidence>
<accession>A0A545TC09</accession>
<dbReference type="SUPFAM" id="SSF55961">
    <property type="entry name" value="Bet v1-like"/>
    <property type="match status" value="1"/>
</dbReference>
<sequence>MKYEIEIDVNLPRDKVIALFDDTENLKKWMPGLVIFEPMSGEPGQVGAQSKIVVSTGKNNCEMIETITVRNLPDEFTGVYTTDGMWNENKNLFTEVNENTTRWKSVNEFKSDKLLMKLMMFLMPGAFKKESLKFMQSFKTFAEK</sequence>
<keyword evidence="2" id="KW-1185">Reference proteome</keyword>
<dbReference type="AlphaFoldDB" id="A0A545TC09"/>
<comment type="caution">
    <text evidence="1">The sequence shown here is derived from an EMBL/GenBank/DDBJ whole genome shotgun (WGS) entry which is preliminary data.</text>
</comment>
<organism evidence="1 2">
    <name type="scientific">Aliikangiella marina</name>
    <dbReference type="NCBI Taxonomy" id="1712262"/>
    <lineage>
        <taxon>Bacteria</taxon>
        <taxon>Pseudomonadati</taxon>
        <taxon>Pseudomonadota</taxon>
        <taxon>Gammaproteobacteria</taxon>
        <taxon>Oceanospirillales</taxon>
        <taxon>Pleioneaceae</taxon>
        <taxon>Aliikangiella</taxon>
    </lineage>
</organism>